<dbReference type="PROSITE" id="PS50089">
    <property type="entry name" value="ZF_RING_2"/>
    <property type="match status" value="1"/>
</dbReference>
<feature type="region of interest" description="Disordered" evidence="3">
    <location>
        <begin position="575"/>
        <end position="613"/>
    </location>
</feature>
<sequence length="613" mass="67515">MSEGAICVICYEDARPLCEDLQSISACGHVFHELCLQQWIEYCPAGRKPTCPLCKKSCTSRDVHRLYFQSAVNDSTQPPSENLQAPVADPNQVDNAPALRKLECQLAAAKTTLQNRNEQLKELDSQVVANLRRAESAEAANVVVKELLVHCKKSLARAQEELKCCLNERATLQEKNQSMAKDLAAHKLVADTDLGEEEILRLGNYRHGTNSEAFIETLTKSLILRNKSYKELMTRCNELGMGESRALRKFEKTSEQLKKTKARVQELEKILEEKDHACLRDLSKSSLKTQGDDRSANRPLNNQTGSKRINAPRISLSDRPASDSAVSRVQDIDLQQDIVPDNLFKVSGSRQNLEVVPRAELPDVQLPIIVRERGLMGIEHVQPTCPQNGNTSGENFSSRKRSRSEEKAAGPDIRKDNEATSTGFSFWVIKSKRLLQEIKMLNESKSLTDSGMATGGQRALTPSSVAQKSFPRPGLLALSRDDGSAAVSSSICINQPNLISPRIEHKADTEVFVTAPENINLVNKTIMPTANNYIGFSKRASSERPSTSSSTFIVSGADGRGGRVTVFKPPSLSSRGVSTIATQKMKKPKISGTGSKGRQGSLQIEHFFGRTKS</sequence>
<dbReference type="InterPro" id="IPR013083">
    <property type="entry name" value="Znf_RING/FYVE/PHD"/>
</dbReference>
<dbReference type="PANTHER" id="PTHR47344:SF1">
    <property type="entry name" value="RING ZINC FINGER PROTEIN-RELATED"/>
    <property type="match status" value="1"/>
</dbReference>
<evidence type="ECO:0000256" key="1">
    <source>
        <dbReference type="PROSITE-ProRule" id="PRU00175"/>
    </source>
</evidence>
<dbReference type="PANTHER" id="PTHR47344">
    <property type="entry name" value="RING ZINC FINGER PROTEIN-RELATED"/>
    <property type="match status" value="1"/>
</dbReference>
<dbReference type="AlphaFoldDB" id="A0A2K1IJ46"/>
<keyword evidence="1" id="KW-0862">Zinc</keyword>
<organism evidence="5">
    <name type="scientific">Physcomitrium patens</name>
    <name type="common">Spreading-leaved earth moss</name>
    <name type="synonym">Physcomitrella patens</name>
    <dbReference type="NCBI Taxonomy" id="3218"/>
    <lineage>
        <taxon>Eukaryota</taxon>
        <taxon>Viridiplantae</taxon>
        <taxon>Streptophyta</taxon>
        <taxon>Embryophyta</taxon>
        <taxon>Bryophyta</taxon>
        <taxon>Bryophytina</taxon>
        <taxon>Bryopsida</taxon>
        <taxon>Funariidae</taxon>
        <taxon>Funariales</taxon>
        <taxon>Funariaceae</taxon>
        <taxon>Physcomitrium</taxon>
    </lineage>
</organism>
<evidence type="ECO:0000313" key="5">
    <source>
        <dbReference type="EMBL" id="PNR29298.1"/>
    </source>
</evidence>
<dbReference type="PaxDb" id="3218-PP1S427_3V6.1"/>
<keyword evidence="7" id="KW-1185">Reference proteome</keyword>
<dbReference type="GO" id="GO:0008270">
    <property type="term" value="F:zinc ion binding"/>
    <property type="evidence" value="ECO:0007669"/>
    <property type="project" value="UniProtKB-KW"/>
</dbReference>
<dbReference type="InterPro" id="IPR001841">
    <property type="entry name" value="Znf_RING"/>
</dbReference>
<reference evidence="5 7" key="2">
    <citation type="journal article" date="2018" name="Plant J.">
        <title>The Physcomitrella patens chromosome-scale assembly reveals moss genome structure and evolution.</title>
        <authorList>
            <person name="Lang D."/>
            <person name="Ullrich K.K."/>
            <person name="Murat F."/>
            <person name="Fuchs J."/>
            <person name="Jenkins J."/>
            <person name="Haas F.B."/>
            <person name="Piednoel M."/>
            <person name="Gundlach H."/>
            <person name="Van Bel M."/>
            <person name="Meyberg R."/>
            <person name="Vives C."/>
            <person name="Morata J."/>
            <person name="Symeonidi A."/>
            <person name="Hiss M."/>
            <person name="Muchero W."/>
            <person name="Kamisugi Y."/>
            <person name="Saleh O."/>
            <person name="Blanc G."/>
            <person name="Decker E.L."/>
            <person name="van Gessel N."/>
            <person name="Grimwood J."/>
            <person name="Hayes R.D."/>
            <person name="Graham S.W."/>
            <person name="Gunter L.E."/>
            <person name="McDaniel S.F."/>
            <person name="Hoernstein S.N.W."/>
            <person name="Larsson A."/>
            <person name="Li F.W."/>
            <person name="Perroud P.F."/>
            <person name="Phillips J."/>
            <person name="Ranjan P."/>
            <person name="Rokshar D.S."/>
            <person name="Rothfels C.J."/>
            <person name="Schneider L."/>
            <person name="Shu S."/>
            <person name="Stevenson D.W."/>
            <person name="Thummler F."/>
            <person name="Tillich M."/>
            <person name="Villarreal Aguilar J.C."/>
            <person name="Widiez T."/>
            <person name="Wong G.K."/>
            <person name="Wymore A."/>
            <person name="Zhang Y."/>
            <person name="Zimmer A.D."/>
            <person name="Quatrano R.S."/>
            <person name="Mayer K.F.X."/>
            <person name="Goodstein D."/>
            <person name="Casacuberta J.M."/>
            <person name="Vandepoele K."/>
            <person name="Reski R."/>
            <person name="Cuming A.C."/>
            <person name="Tuskan G.A."/>
            <person name="Maumus F."/>
            <person name="Salse J."/>
            <person name="Schmutz J."/>
            <person name="Rensing S.A."/>
        </authorList>
    </citation>
    <scope>NUCLEOTIDE SEQUENCE [LARGE SCALE GENOMIC DNA]</scope>
    <source>
        <strain evidence="6 7">cv. Gransden 2004</strain>
    </source>
</reference>
<feature type="coiled-coil region" evidence="2">
    <location>
        <begin position="99"/>
        <end position="126"/>
    </location>
</feature>
<reference evidence="5 7" key="1">
    <citation type="journal article" date="2008" name="Science">
        <title>The Physcomitrella genome reveals evolutionary insights into the conquest of land by plants.</title>
        <authorList>
            <person name="Rensing S."/>
            <person name="Lang D."/>
            <person name="Zimmer A."/>
            <person name="Terry A."/>
            <person name="Salamov A."/>
            <person name="Shapiro H."/>
            <person name="Nishiyama T."/>
            <person name="Perroud P.-F."/>
            <person name="Lindquist E."/>
            <person name="Kamisugi Y."/>
            <person name="Tanahashi T."/>
            <person name="Sakakibara K."/>
            <person name="Fujita T."/>
            <person name="Oishi K."/>
            <person name="Shin-I T."/>
            <person name="Kuroki Y."/>
            <person name="Toyoda A."/>
            <person name="Suzuki Y."/>
            <person name="Hashimoto A."/>
            <person name="Yamaguchi K."/>
            <person name="Sugano A."/>
            <person name="Kohara Y."/>
            <person name="Fujiyama A."/>
            <person name="Anterola A."/>
            <person name="Aoki S."/>
            <person name="Ashton N."/>
            <person name="Barbazuk W.B."/>
            <person name="Barker E."/>
            <person name="Bennetzen J."/>
            <person name="Bezanilla M."/>
            <person name="Blankenship R."/>
            <person name="Cho S.H."/>
            <person name="Dutcher S."/>
            <person name="Estelle M."/>
            <person name="Fawcett J.A."/>
            <person name="Gundlach H."/>
            <person name="Hanada K."/>
            <person name="Heyl A."/>
            <person name="Hicks K.A."/>
            <person name="Hugh J."/>
            <person name="Lohr M."/>
            <person name="Mayer K."/>
            <person name="Melkozernov A."/>
            <person name="Murata T."/>
            <person name="Nelson D."/>
            <person name="Pils B."/>
            <person name="Prigge M."/>
            <person name="Reiss B."/>
            <person name="Renner T."/>
            <person name="Rombauts S."/>
            <person name="Rushton P."/>
            <person name="Sanderfoot A."/>
            <person name="Schween G."/>
            <person name="Shiu S.-H."/>
            <person name="Stueber K."/>
            <person name="Theodoulou F.L."/>
            <person name="Tu H."/>
            <person name="Van de Peer Y."/>
            <person name="Verrier P.J."/>
            <person name="Waters E."/>
            <person name="Wood A."/>
            <person name="Yang L."/>
            <person name="Cove D."/>
            <person name="Cuming A."/>
            <person name="Hasebe M."/>
            <person name="Lucas S."/>
            <person name="Mishler D.B."/>
            <person name="Reski R."/>
            <person name="Grigoriev I."/>
            <person name="Quatrano R.S."/>
            <person name="Boore J.L."/>
        </authorList>
    </citation>
    <scope>NUCLEOTIDE SEQUENCE [LARGE SCALE GENOMIC DNA]</scope>
    <source>
        <strain evidence="6 7">cv. Gransden 2004</strain>
    </source>
</reference>
<keyword evidence="2" id="KW-0175">Coiled coil</keyword>
<feature type="compositionally biased region" description="Basic and acidic residues" evidence="3">
    <location>
        <begin position="403"/>
        <end position="416"/>
    </location>
</feature>
<keyword evidence="1" id="KW-0479">Metal-binding</keyword>
<dbReference type="STRING" id="3218.A0A2K1IJ46"/>
<dbReference type="Proteomes" id="UP000006727">
    <property type="component" value="Chromosome 23"/>
</dbReference>
<feature type="region of interest" description="Disordered" evidence="3">
    <location>
        <begin position="380"/>
        <end position="416"/>
    </location>
</feature>
<evidence type="ECO:0000313" key="6">
    <source>
        <dbReference type="EnsemblPlants" id="Pp3c23_12760V3.1"/>
    </source>
</evidence>
<evidence type="ECO:0000259" key="4">
    <source>
        <dbReference type="PROSITE" id="PS50089"/>
    </source>
</evidence>
<feature type="coiled-coil region" evidence="2">
    <location>
        <begin position="247"/>
        <end position="277"/>
    </location>
</feature>
<name>A0A2K1IJ46_PHYPA</name>
<dbReference type="EnsemblPlants" id="Pp3c23_12760V3.1">
    <property type="protein sequence ID" value="Pp3c23_12760V3.1"/>
    <property type="gene ID" value="Pp3c23_12760"/>
</dbReference>
<feature type="domain" description="RING-type" evidence="4">
    <location>
        <begin position="7"/>
        <end position="55"/>
    </location>
</feature>
<reference evidence="6" key="3">
    <citation type="submission" date="2020-12" db="UniProtKB">
        <authorList>
            <consortium name="EnsemblPlants"/>
        </authorList>
    </citation>
    <scope>IDENTIFICATION</scope>
</reference>
<evidence type="ECO:0000256" key="2">
    <source>
        <dbReference type="SAM" id="Coils"/>
    </source>
</evidence>
<dbReference type="OrthoDB" id="8062037at2759"/>
<dbReference type="Gramene" id="Pp3c23_12760V3.2">
    <property type="protein sequence ID" value="Pp3c23_12760V3.2"/>
    <property type="gene ID" value="Pp3c23_12760"/>
</dbReference>
<dbReference type="Gene3D" id="3.30.40.10">
    <property type="entry name" value="Zinc/RING finger domain, C3HC4 (zinc finger)"/>
    <property type="match status" value="1"/>
</dbReference>
<gene>
    <name evidence="6" type="primary">LOC112275568</name>
    <name evidence="5" type="ORF">PHYPA_027990</name>
</gene>
<dbReference type="EnsemblPlants" id="Pp3c23_12760V3.2">
    <property type="protein sequence ID" value="Pp3c23_12760V3.2"/>
    <property type="gene ID" value="Pp3c23_12760"/>
</dbReference>
<dbReference type="Pfam" id="PF13639">
    <property type="entry name" value="zf-RING_2"/>
    <property type="match status" value="1"/>
</dbReference>
<dbReference type="SMART" id="SM00184">
    <property type="entry name" value="RING"/>
    <property type="match status" value="1"/>
</dbReference>
<evidence type="ECO:0000256" key="3">
    <source>
        <dbReference type="SAM" id="MobiDB-lite"/>
    </source>
</evidence>
<evidence type="ECO:0000313" key="7">
    <source>
        <dbReference type="Proteomes" id="UP000006727"/>
    </source>
</evidence>
<dbReference type="RefSeq" id="XP_024361808.1">
    <property type="nucleotide sequence ID" value="XM_024506040.2"/>
</dbReference>
<feature type="compositionally biased region" description="Polar residues" evidence="3">
    <location>
        <begin position="384"/>
        <end position="396"/>
    </location>
</feature>
<dbReference type="EMBL" id="ABEU02000023">
    <property type="protein sequence ID" value="PNR29298.1"/>
    <property type="molecule type" value="Genomic_DNA"/>
</dbReference>
<keyword evidence="1" id="KW-0863">Zinc-finger</keyword>
<feature type="compositionally biased region" description="Polar residues" evidence="3">
    <location>
        <begin position="298"/>
        <end position="307"/>
    </location>
</feature>
<proteinExistence type="predicted"/>
<dbReference type="GeneID" id="112275568"/>
<feature type="region of interest" description="Disordered" evidence="3">
    <location>
        <begin position="284"/>
        <end position="323"/>
    </location>
</feature>
<dbReference type="Gramene" id="Pp3c23_12760V3.1">
    <property type="protein sequence ID" value="Pp3c23_12760V3.1"/>
    <property type="gene ID" value="Pp3c23_12760"/>
</dbReference>
<accession>A0A2K1IJ46</accession>
<feature type="compositionally biased region" description="Polar residues" evidence="3">
    <location>
        <begin position="592"/>
        <end position="602"/>
    </location>
</feature>
<dbReference type="SUPFAM" id="SSF57850">
    <property type="entry name" value="RING/U-box"/>
    <property type="match status" value="1"/>
</dbReference>
<protein>
    <recommendedName>
        <fullName evidence="4">RING-type domain-containing protein</fullName>
    </recommendedName>
</protein>